<feature type="coiled-coil region" evidence="1">
    <location>
        <begin position="777"/>
        <end position="804"/>
    </location>
</feature>
<feature type="compositionally biased region" description="Polar residues" evidence="2">
    <location>
        <begin position="522"/>
        <end position="534"/>
    </location>
</feature>
<dbReference type="EMBL" id="CYKH01001005">
    <property type="protein sequence ID" value="CUG77100.1"/>
    <property type="molecule type" value="Genomic_DNA"/>
</dbReference>
<dbReference type="AlphaFoldDB" id="A0A0S4J489"/>
<feature type="compositionally biased region" description="Basic and acidic residues" evidence="2">
    <location>
        <begin position="334"/>
        <end position="347"/>
    </location>
</feature>
<dbReference type="VEuPathDB" id="TriTrypDB:BSAL_85305"/>
<feature type="region of interest" description="Disordered" evidence="2">
    <location>
        <begin position="329"/>
        <end position="396"/>
    </location>
</feature>
<proteinExistence type="predicted"/>
<gene>
    <name evidence="3" type="ORF">BSAL_85305</name>
</gene>
<keyword evidence="4" id="KW-1185">Reference proteome</keyword>
<name>A0A0S4J489_BODSA</name>
<feature type="region of interest" description="Disordered" evidence="2">
    <location>
        <begin position="564"/>
        <end position="598"/>
    </location>
</feature>
<dbReference type="OMA" id="LQDIAFY"/>
<reference evidence="4" key="1">
    <citation type="submission" date="2015-09" db="EMBL/GenBank/DDBJ databases">
        <authorList>
            <consortium name="Pathogen Informatics"/>
        </authorList>
    </citation>
    <scope>NUCLEOTIDE SEQUENCE [LARGE SCALE GENOMIC DNA]</scope>
    <source>
        <strain evidence="4">Lake Konstanz</strain>
    </source>
</reference>
<evidence type="ECO:0000313" key="4">
    <source>
        <dbReference type="Proteomes" id="UP000051952"/>
    </source>
</evidence>
<organism evidence="3 4">
    <name type="scientific">Bodo saltans</name>
    <name type="common">Flagellated protozoan</name>
    <dbReference type="NCBI Taxonomy" id="75058"/>
    <lineage>
        <taxon>Eukaryota</taxon>
        <taxon>Discoba</taxon>
        <taxon>Euglenozoa</taxon>
        <taxon>Kinetoplastea</taxon>
        <taxon>Metakinetoplastina</taxon>
        <taxon>Eubodonida</taxon>
        <taxon>Bodonidae</taxon>
        <taxon>Bodo</taxon>
    </lineage>
</organism>
<feature type="compositionally biased region" description="Gly residues" evidence="2">
    <location>
        <begin position="356"/>
        <end position="371"/>
    </location>
</feature>
<accession>A0A0S4J489</accession>
<feature type="region of interest" description="Disordered" evidence="2">
    <location>
        <begin position="614"/>
        <end position="683"/>
    </location>
</feature>
<protein>
    <submittedName>
        <fullName evidence="3">Uncharacterized protein</fullName>
    </submittedName>
</protein>
<feature type="compositionally biased region" description="Polar residues" evidence="2">
    <location>
        <begin position="650"/>
        <end position="659"/>
    </location>
</feature>
<sequence>MGNECCTSRGSIEPLERYFGVPLSTLCTYEASLLSVKGPSEAHAFHVAMIDATGGSSVQNRSRSREQHHNVPLIVLSICARLKAVGVAVPCTIQHFTNSTMQQWVERSRLATNHTFVTDKKQWKEWKKKVKKLHEEATGGDGSSPGDGDYERYPLNPIGKVLEVSGANGVQCCALIACFLKQLPAPLISPVMLTELERTLALGDAEGLVAFSALWNSTFASSYPTEHATLGALADVFYLLAASSPTLAAVAPNNSGGGQTPSRTRSIEHAVENDLWRSTIDAFMRSSEWIRAFAHGTTRPNRAPESTRATEELLYRAIGDAIFCVRYRGGGRLPRGDAAESSRRRDAVNNGQSGTNSGGGHPSGPAGGGTTQAGNRQGPSTGTSTQPPSREPYSEKAAQPVLGVADRNEQPVASGGPSSPTSRATGGEQPEQLAATAPSVNGHATEEDSSSSSSSSSESEEDERRAPSTRRSVAGDAPPKSASPLDRDRGDHHDDDEERDGNASVGIHSDEGRASQQHHRGTTTTARSRQSSVALSALSATPHHQDLQPLQRHAQHAPQEMLEDDDTIHGSNTGGGGVGGERTSKRKKKPVATGPSAAHRLELAKAAFSVGVDRPTAQQGAAREKSAGAVHQDAHHHHTTDVVNTTRTTSEANHTLTTTHLEDPSGAPSGDEYSPRDSGGFFQTQNEQHQTYTTTTALGNHRNSAGDIDVKTRYELFMVEASEIITTLQKEAEESKMQLRRCSTLVEDALPHRGFRDRTQQTLEELATHGAEIGDEVLSLKKQVTQLQQQLDVSNKDRDCLAAEAAAARFSASEVILKFVDMERALLHHQQSIRYLERKVMDADDGMSKADTNSRTLRVDVDALQRRVLYLRDHL</sequence>
<evidence type="ECO:0000256" key="2">
    <source>
        <dbReference type="SAM" id="MobiDB-lite"/>
    </source>
</evidence>
<feature type="compositionally biased region" description="Polar residues" evidence="2">
    <location>
        <begin position="372"/>
        <end position="388"/>
    </location>
</feature>
<dbReference type="Proteomes" id="UP000051952">
    <property type="component" value="Unassembled WGS sequence"/>
</dbReference>
<evidence type="ECO:0000256" key="1">
    <source>
        <dbReference type="SAM" id="Coils"/>
    </source>
</evidence>
<feature type="region of interest" description="Disordered" evidence="2">
    <location>
        <begin position="408"/>
        <end position="535"/>
    </location>
</feature>
<evidence type="ECO:0000313" key="3">
    <source>
        <dbReference type="EMBL" id="CUG77100.1"/>
    </source>
</evidence>
<keyword evidence="1" id="KW-0175">Coiled coil</keyword>